<evidence type="ECO:0000313" key="1">
    <source>
        <dbReference type="EMBL" id="RXH97284.1"/>
    </source>
</evidence>
<dbReference type="AlphaFoldDB" id="A0A498JTY8"/>
<proteinExistence type="predicted"/>
<comment type="caution">
    <text evidence="1">The sequence shown here is derived from an EMBL/GenBank/DDBJ whole genome shotgun (WGS) entry which is preliminary data.</text>
</comment>
<organism evidence="1 2">
    <name type="scientific">Malus domestica</name>
    <name type="common">Apple</name>
    <name type="synonym">Pyrus malus</name>
    <dbReference type="NCBI Taxonomy" id="3750"/>
    <lineage>
        <taxon>Eukaryota</taxon>
        <taxon>Viridiplantae</taxon>
        <taxon>Streptophyta</taxon>
        <taxon>Embryophyta</taxon>
        <taxon>Tracheophyta</taxon>
        <taxon>Spermatophyta</taxon>
        <taxon>Magnoliopsida</taxon>
        <taxon>eudicotyledons</taxon>
        <taxon>Gunneridae</taxon>
        <taxon>Pentapetalae</taxon>
        <taxon>rosids</taxon>
        <taxon>fabids</taxon>
        <taxon>Rosales</taxon>
        <taxon>Rosaceae</taxon>
        <taxon>Amygdaloideae</taxon>
        <taxon>Maleae</taxon>
        <taxon>Malus</taxon>
    </lineage>
</organism>
<keyword evidence="2" id="KW-1185">Reference proteome</keyword>
<evidence type="ECO:0000313" key="2">
    <source>
        <dbReference type="Proteomes" id="UP000290289"/>
    </source>
</evidence>
<dbReference type="Proteomes" id="UP000290289">
    <property type="component" value="Chromosome 6"/>
</dbReference>
<sequence length="67" mass="7293">MFAEESLVNANVNPINRDNLPSDVFDPLPQVTTALVSSNSSQRVTAMLNNNKDPVNRPPPAMNFGKP</sequence>
<protein>
    <submittedName>
        <fullName evidence="1">Uncharacterized protein</fullName>
    </submittedName>
</protein>
<dbReference type="EMBL" id="RDQH01000332">
    <property type="protein sequence ID" value="RXH97284.1"/>
    <property type="molecule type" value="Genomic_DNA"/>
</dbReference>
<accession>A0A498JTY8</accession>
<name>A0A498JTY8_MALDO</name>
<reference evidence="1 2" key="1">
    <citation type="submission" date="2018-10" db="EMBL/GenBank/DDBJ databases">
        <title>A high-quality apple genome assembly.</title>
        <authorList>
            <person name="Hu J."/>
        </authorList>
    </citation>
    <scope>NUCLEOTIDE SEQUENCE [LARGE SCALE GENOMIC DNA]</scope>
    <source>
        <strain evidence="2">cv. HFTH1</strain>
        <tissue evidence="1">Young leaf</tissue>
    </source>
</reference>
<gene>
    <name evidence="1" type="ORF">DVH24_035952</name>
</gene>